<organism evidence="4 5">
    <name type="scientific">Bimuria novae-zelandiae CBS 107.79</name>
    <dbReference type="NCBI Taxonomy" id="1447943"/>
    <lineage>
        <taxon>Eukaryota</taxon>
        <taxon>Fungi</taxon>
        <taxon>Dikarya</taxon>
        <taxon>Ascomycota</taxon>
        <taxon>Pezizomycotina</taxon>
        <taxon>Dothideomycetes</taxon>
        <taxon>Pleosporomycetidae</taxon>
        <taxon>Pleosporales</taxon>
        <taxon>Massarineae</taxon>
        <taxon>Didymosphaeriaceae</taxon>
        <taxon>Bimuria</taxon>
    </lineage>
</organism>
<dbReference type="AlphaFoldDB" id="A0A6A5VR57"/>
<feature type="region of interest" description="Disordered" evidence="2">
    <location>
        <begin position="184"/>
        <end position="207"/>
    </location>
</feature>
<dbReference type="InterPro" id="IPR058925">
    <property type="entry name" value="zf-C2H2_AcuF"/>
</dbReference>
<dbReference type="SMART" id="SM00355">
    <property type="entry name" value="ZnF_C2H2"/>
    <property type="match status" value="4"/>
</dbReference>
<keyword evidence="5" id="KW-1185">Reference proteome</keyword>
<sequence length="406" mass="45822">RFKIWAGNIAAHRRGRRSLEYRLRDATHLNDEAESLLAALERTLNHAVAIVEGREIPWDALADSDSDSDSDSSDSVTSDTGEDTELEQLVESIKTSVTCLFRLSMAIRDPAPDDRLHGTITVDKSYFEKHDILHTKSKYPSCAEYLAERLGRVISGRRQYLNYREQHHQKLAKNVELVGLEQPRTENTSDSTEVTPMPIARSNSANMAGDDDVLSQTSYATSVNATIRVSPMPKEAHEKQHFECPLCFIIVYVHTTAAWKEHVYRNLHPFYCTFEKCPMADHLYESRHAWSQHELEAHRSSWQCIEGCQGIFTTESDFEAHVCKLHIELASPHILTAKRTARKGANTAGHAKCPFCDTRMAVRALQRHVGRHQEQLALFALPPNLDSTDDSVNEDDNDSTEAAVDV</sequence>
<feature type="non-terminal residue" evidence="4">
    <location>
        <position position="1"/>
    </location>
</feature>
<accession>A0A6A5VR57</accession>
<dbReference type="EMBL" id="ML976658">
    <property type="protein sequence ID" value="KAF1979278.1"/>
    <property type="molecule type" value="Genomic_DNA"/>
</dbReference>
<gene>
    <name evidence="4" type="ORF">BU23DRAFT_441216</name>
</gene>
<dbReference type="InterPro" id="IPR013087">
    <property type="entry name" value="Znf_C2H2_type"/>
</dbReference>
<keyword evidence="1" id="KW-0175">Coiled coil</keyword>
<feature type="coiled-coil region" evidence="1">
    <location>
        <begin position="23"/>
        <end position="50"/>
    </location>
</feature>
<reference evidence="4" key="1">
    <citation type="journal article" date="2020" name="Stud. Mycol.">
        <title>101 Dothideomycetes genomes: a test case for predicting lifestyles and emergence of pathogens.</title>
        <authorList>
            <person name="Haridas S."/>
            <person name="Albert R."/>
            <person name="Binder M."/>
            <person name="Bloem J."/>
            <person name="Labutti K."/>
            <person name="Salamov A."/>
            <person name="Andreopoulos B."/>
            <person name="Baker S."/>
            <person name="Barry K."/>
            <person name="Bills G."/>
            <person name="Bluhm B."/>
            <person name="Cannon C."/>
            <person name="Castanera R."/>
            <person name="Culley D."/>
            <person name="Daum C."/>
            <person name="Ezra D."/>
            <person name="Gonzalez J."/>
            <person name="Henrissat B."/>
            <person name="Kuo A."/>
            <person name="Liang C."/>
            <person name="Lipzen A."/>
            <person name="Lutzoni F."/>
            <person name="Magnuson J."/>
            <person name="Mondo S."/>
            <person name="Nolan M."/>
            <person name="Ohm R."/>
            <person name="Pangilinan J."/>
            <person name="Park H.-J."/>
            <person name="Ramirez L."/>
            <person name="Alfaro M."/>
            <person name="Sun H."/>
            <person name="Tritt A."/>
            <person name="Yoshinaga Y."/>
            <person name="Zwiers L.-H."/>
            <person name="Turgeon B."/>
            <person name="Goodwin S."/>
            <person name="Spatafora J."/>
            <person name="Crous P."/>
            <person name="Grigoriev I."/>
        </authorList>
    </citation>
    <scope>NUCLEOTIDE SEQUENCE</scope>
    <source>
        <strain evidence="4">CBS 107.79</strain>
    </source>
</reference>
<protein>
    <recommendedName>
        <fullName evidence="3">C2H2-type domain-containing protein</fullName>
    </recommendedName>
</protein>
<name>A0A6A5VR57_9PLEO</name>
<proteinExistence type="predicted"/>
<dbReference type="Pfam" id="PF26082">
    <property type="entry name" value="zf-C2H2_AcuF"/>
    <property type="match status" value="1"/>
</dbReference>
<feature type="compositionally biased region" description="Polar residues" evidence="2">
    <location>
        <begin position="185"/>
        <end position="194"/>
    </location>
</feature>
<dbReference type="OrthoDB" id="6133115at2759"/>
<evidence type="ECO:0000256" key="1">
    <source>
        <dbReference type="SAM" id="Coils"/>
    </source>
</evidence>
<feature type="non-terminal residue" evidence="4">
    <location>
        <position position="406"/>
    </location>
</feature>
<dbReference type="PANTHER" id="PTHR35391">
    <property type="entry name" value="C2H2-TYPE DOMAIN-CONTAINING PROTEIN-RELATED"/>
    <property type="match status" value="1"/>
</dbReference>
<dbReference type="Proteomes" id="UP000800036">
    <property type="component" value="Unassembled WGS sequence"/>
</dbReference>
<evidence type="ECO:0000313" key="4">
    <source>
        <dbReference type="EMBL" id="KAF1979278.1"/>
    </source>
</evidence>
<feature type="compositionally biased region" description="Acidic residues" evidence="2">
    <location>
        <begin position="387"/>
        <end position="399"/>
    </location>
</feature>
<evidence type="ECO:0000256" key="2">
    <source>
        <dbReference type="SAM" id="MobiDB-lite"/>
    </source>
</evidence>
<dbReference type="PROSITE" id="PS00028">
    <property type="entry name" value="ZINC_FINGER_C2H2_1"/>
    <property type="match status" value="1"/>
</dbReference>
<feature type="compositionally biased region" description="Acidic residues" evidence="2">
    <location>
        <begin position="62"/>
        <end position="72"/>
    </location>
</feature>
<dbReference type="PANTHER" id="PTHR35391:SF7">
    <property type="entry name" value="C2H2-TYPE DOMAIN-CONTAINING PROTEIN"/>
    <property type="match status" value="1"/>
</dbReference>
<evidence type="ECO:0000313" key="5">
    <source>
        <dbReference type="Proteomes" id="UP000800036"/>
    </source>
</evidence>
<feature type="region of interest" description="Disordered" evidence="2">
    <location>
        <begin position="386"/>
        <end position="406"/>
    </location>
</feature>
<evidence type="ECO:0000259" key="3">
    <source>
        <dbReference type="PROSITE" id="PS00028"/>
    </source>
</evidence>
<feature type="region of interest" description="Disordered" evidence="2">
    <location>
        <begin position="61"/>
        <end position="86"/>
    </location>
</feature>
<feature type="domain" description="C2H2-type" evidence="3">
    <location>
        <begin position="304"/>
        <end position="326"/>
    </location>
</feature>